<comment type="catalytic activity">
    <reaction evidence="14">
        <text>N(4)-{beta-D-GlcNAc-(1-&gt;2)-alpha-D-Man-(1-&gt;3)-[alpha-D-Man-(1-&gt;3)-[alpha-D-Man-(1-&gt;6)]-alpha-D-Man-(1-&gt;6)]-beta-D-Man-(1-&gt;4)-beta-D-GlcNAc-(1-&gt;4)-beta-D-GlcNAc}-L-asparaginyl-[protein] + 2 H2O = 2 alpha-D-mannopyranose + an N(4)-{beta-D-GlcNAc-(1-&gt;2)-alpha-D-Man-(1-&gt;3)-[alpha-D-Man-(1-&gt;6)]-beta-D-Man-(1-&gt;4)-beta-D-GlcNAc-(1-&gt;4)-beta-D-GlcNAc}-L-asparaginyl-[protein]</text>
        <dbReference type="Rhea" id="RHEA:56052"/>
        <dbReference type="Rhea" id="RHEA-COMP:14368"/>
        <dbReference type="Rhea" id="RHEA-COMP:14369"/>
        <dbReference type="ChEBI" id="CHEBI:15377"/>
        <dbReference type="ChEBI" id="CHEBI:28729"/>
        <dbReference type="ChEBI" id="CHEBI:60615"/>
        <dbReference type="ChEBI" id="CHEBI:60625"/>
        <dbReference type="EC" id="3.2.1.114"/>
    </reaction>
</comment>
<dbReference type="STRING" id="88036.D8SH82"/>
<keyword evidence="7 15" id="KW-0862">Zinc</keyword>
<evidence type="ECO:0000256" key="10">
    <source>
        <dbReference type="ARBA" id="ARBA00023034"/>
    </source>
</evidence>
<sequence>MPTIRSGARDHSPSRVQLEAVVDISTKELYDAIAFENKAGGAWTQGWAVKYRGDEWNREKLKVFVVPHSHNDPGWLRTVEEYYQERTKHILSTVVGALRKDPRRKFIWEEMSYLHRWWQDASDSEKQDFIRLVKSGQLEVVGGGWVMNDEANSHHFAIIEQITAGNLWLRDTIGVTPRNAWAIDPFGHSATMAYLLRRMGFANMLIQRTHYEVKKELAQRQSLEFMWRQGWDSANSTAIFCHMMPFYSYDIPHTCGPEPAVCCQFDYWRLVRVGQAQRCPWGYNPEEINEGNVRERAMLLLDQYRKKSTLYRSNTLLVPLGDDFRYVTPQEAELQFTNYQAIFDYISAHPELKASVQFGTLEDYFSTLRDEVARSTKSSSRANEDEVPGFPSLSGDFFTYADRMHDYWSGYYVSRPFYKAVDRVLEHTLRAANILYVFTHAKCRPKDTSSFPASYSNAIVSASQNLALFQHHDGVTGTARDHVVEDYGTRMHTSLVELQAFMAASVEALLLQQQCKSENFRQWYEPEESRSKFNMLAVKKSVRLASGQARRVVFFNPLEEAVEHVVMVVVDDPAVCVFGPSWASVDSQISPEWDETGSNLSTGRHRLHWTALVPALGLATFFVSSAEGVADGSSCKRAVPARIRVFNSDDKFSCPNGYSCSLETVETLEITNGFQTLGFDSTTGMLRSIQISKAASPSTLVAVEEDVAYYSSAGSGAYLFLPDGEAKSLVQAGGLVLVTEGRAMQEVHVVLKTSIGGGELSRSARLYHSGATGRKSVQALSVEINYHVALLDHRFNNKEIIARFKTGIDSGRVFHSDLNGFQTIRRETYDKIPLQGNYYPMPSLAFVQDSRGKRFSVHSRQALGVASLQTGWLEVMLDRRLTQDDGRGLGQGVMDNRPLNIVFQLLLEENVTSSASFHQKLSVPSLLSHRVGAQLNYPMHAFLGKIVESSVVIQETSMDTQWSSLASAFPCDLHLVGIKALRPSQLEDVEYGLLLQRRGWDESYCRKGGTDSCSTLATSAKVDLHSTFSNLVVSKVTPSSLNFLHDHAETLPGRKGAGASAAGIGIVEMSPMEIQAYKLMVE</sequence>
<evidence type="ECO:0000313" key="18">
    <source>
        <dbReference type="Proteomes" id="UP000001514"/>
    </source>
</evidence>
<dbReference type="InterPro" id="IPR037094">
    <property type="entry name" value="Glyco_hydro_38_cen_sf"/>
</dbReference>
<accession>D8SH82</accession>
<evidence type="ECO:0000256" key="14">
    <source>
        <dbReference type="ARBA" id="ARBA00093232"/>
    </source>
</evidence>
<dbReference type="Proteomes" id="UP000001514">
    <property type="component" value="Unassembled WGS sequence"/>
</dbReference>
<comment type="cofactor">
    <cofactor evidence="15">
        <name>Zn(2+)</name>
        <dbReference type="ChEBI" id="CHEBI:29105"/>
    </cofactor>
    <text evidence="15">Binds 1 zinc ion per subunit.</text>
</comment>
<comment type="pathway">
    <text evidence="2">Protein modification; protein glycosylation.</text>
</comment>
<protein>
    <recommendedName>
        <fullName evidence="15">Alpha-mannosidase</fullName>
        <ecNumber evidence="15">3.2.1.-</ecNumber>
    </recommendedName>
</protein>
<evidence type="ECO:0000256" key="7">
    <source>
        <dbReference type="ARBA" id="ARBA00022833"/>
    </source>
</evidence>
<dbReference type="Gene3D" id="3.20.110.10">
    <property type="entry name" value="Glycoside hydrolase 38, N terminal domain"/>
    <property type="match status" value="1"/>
</dbReference>
<dbReference type="SUPFAM" id="SSF88713">
    <property type="entry name" value="Glycoside hydrolase/deacetylase"/>
    <property type="match status" value="1"/>
</dbReference>
<dbReference type="InterPro" id="IPR011013">
    <property type="entry name" value="Gal_mutarotase_sf_dom"/>
</dbReference>
<dbReference type="InterPro" id="IPR000602">
    <property type="entry name" value="Glyco_hydro_38_N"/>
</dbReference>
<dbReference type="InterPro" id="IPR011330">
    <property type="entry name" value="Glyco_hydro/deAcase_b/a-brl"/>
</dbReference>
<dbReference type="SMART" id="SM00872">
    <property type="entry name" value="Alpha-mann_mid"/>
    <property type="match status" value="1"/>
</dbReference>
<evidence type="ECO:0000256" key="13">
    <source>
        <dbReference type="ARBA" id="ARBA00023295"/>
    </source>
</evidence>
<dbReference type="OrthoDB" id="10261055at2759"/>
<keyword evidence="11" id="KW-0472">Membrane</keyword>
<evidence type="ECO:0000256" key="15">
    <source>
        <dbReference type="RuleBase" id="RU361199"/>
    </source>
</evidence>
<evidence type="ECO:0000256" key="4">
    <source>
        <dbReference type="ARBA" id="ARBA00022692"/>
    </source>
</evidence>
<dbReference type="FunFam" id="1.20.1270.50:FF:000001">
    <property type="entry name" value="Alpha-mannosidase"/>
    <property type="match status" value="1"/>
</dbReference>
<organism evidence="18">
    <name type="scientific">Selaginella moellendorffii</name>
    <name type="common">Spikemoss</name>
    <dbReference type="NCBI Taxonomy" id="88036"/>
    <lineage>
        <taxon>Eukaryota</taxon>
        <taxon>Viridiplantae</taxon>
        <taxon>Streptophyta</taxon>
        <taxon>Embryophyta</taxon>
        <taxon>Tracheophyta</taxon>
        <taxon>Lycopodiopsida</taxon>
        <taxon>Selaginellales</taxon>
        <taxon>Selaginellaceae</taxon>
        <taxon>Selaginella</taxon>
    </lineage>
</organism>
<dbReference type="GO" id="GO:0006491">
    <property type="term" value="P:N-glycan processing"/>
    <property type="evidence" value="ECO:0000318"/>
    <property type="project" value="GO_Central"/>
</dbReference>
<evidence type="ECO:0000256" key="1">
    <source>
        <dbReference type="ARBA" id="ARBA00004323"/>
    </source>
</evidence>
<dbReference type="SUPFAM" id="SSF88688">
    <property type="entry name" value="Families 57/38 glycoside transferase middle domain"/>
    <property type="match status" value="1"/>
</dbReference>
<keyword evidence="5 15" id="KW-0479">Metal-binding</keyword>
<dbReference type="InterPro" id="IPR027291">
    <property type="entry name" value="Glyco_hydro_38_N_sf"/>
</dbReference>
<dbReference type="AlphaFoldDB" id="D8SH82"/>
<dbReference type="Pfam" id="PF09261">
    <property type="entry name" value="Alpha-mann_mid"/>
    <property type="match status" value="1"/>
</dbReference>
<dbReference type="PANTHER" id="PTHR11607">
    <property type="entry name" value="ALPHA-MANNOSIDASE"/>
    <property type="match status" value="1"/>
</dbReference>
<comment type="subcellular location">
    <subcellularLocation>
        <location evidence="1">Golgi apparatus membrane</location>
        <topology evidence="1">Single-pass type II membrane protein</topology>
    </subcellularLocation>
</comment>
<dbReference type="eggNOG" id="KOG1958">
    <property type="taxonomic scope" value="Eukaryota"/>
</dbReference>
<dbReference type="EC" id="3.2.1.-" evidence="15"/>
<dbReference type="InParanoid" id="D8SH82"/>
<dbReference type="EMBL" id="GL377619">
    <property type="protein sequence ID" value="EFJ16477.1"/>
    <property type="molecule type" value="Genomic_DNA"/>
</dbReference>
<evidence type="ECO:0000256" key="5">
    <source>
        <dbReference type="ARBA" id="ARBA00022723"/>
    </source>
</evidence>
<dbReference type="CDD" id="cd10809">
    <property type="entry name" value="GH38N_AMII_GMII_SfManIII_like"/>
    <property type="match status" value="1"/>
</dbReference>
<dbReference type="Gene3D" id="1.20.1270.50">
    <property type="entry name" value="Glycoside hydrolase family 38, central domain"/>
    <property type="match status" value="1"/>
</dbReference>
<keyword evidence="4" id="KW-0812">Transmembrane</keyword>
<keyword evidence="18" id="KW-1185">Reference proteome</keyword>
<dbReference type="GO" id="GO:0004559">
    <property type="term" value="F:alpha-mannosidase activity"/>
    <property type="evidence" value="ECO:0000318"/>
    <property type="project" value="GO_Central"/>
</dbReference>
<dbReference type="HOGENOM" id="CLU_004690_1_0_1"/>
<dbReference type="KEGG" id="smo:SELMODRAFT_116442"/>
<evidence type="ECO:0000256" key="11">
    <source>
        <dbReference type="ARBA" id="ARBA00023136"/>
    </source>
</evidence>
<dbReference type="InterPro" id="IPR028995">
    <property type="entry name" value="Glyco_hydro_57/38_cen_sf"/>
</dbReference>
<comment type="similarity">
    <text evidence="3 15">Belongs to the glycosyl hydrolase 38 family.</text>
</comment>
<dbReference type="FunFam" id="3.20.110.10:FF:000005">
    <property type="entry name" value="Alpha-mannosidase"/>
    <property type="match status" value="1"/>
</dbReference>
<evidence type="ECO:0000256" key="3">
    <source>
        <dbReference type="ARBA" id="ARBA00009792"/>
    </source>
</evidence>
<dbReference type="GO" id="GO:0046872">
    <property type="term" value="F:metal ion binding"/>
    <property type="evidence" value="ECO:0007669"/>
    <property type="project" value="UniProtKB-KW"/>
</dbReference>
<dbReference type="GO" id="GO:0000139">
    <property type="term" value="C:Golgi membrane"/>
    <property type="evidence" value="ECO:0000318"/>
    <property type="project" value="GO_Central"/>
</dbReference>
<dbReference type="Pfam" id="PF07748">
    <property type="entry name" value="Glyco_hydro_38C"/>
    <property type="match status" value="1"/>
</dbReference>
<gene>
    <name evidence="17" type="ORF">SELMODRAFT_116442</name>
</gene>
<dbReference type="SUPFAM" id="SSF74650">
    <property type="entry name" value="Galactose mutarotase-like"/>
    <property type="match status" value="1"/>
</dbReference>
<dbReference type="InterPro" id="IPR050843">
    <property type="entry name" value="Glycosyl_Hydrlase_38"/>
</dbReference>
<dbReference type="Gene3D" id="2.60.40.1180">
    <property type="entry name" value="Golgi alpha-mannosidase II"/>
    <property type="match status" value="1"/>
</dbReference>
<keyword evidence="8" id="KW-0735">Signal-anchor</keyword>
<evidence type="ECO:0000256" key="12">
    <source>
        <dbReference type="ARBA" id="ARBA00023157"/>
    </source>
</evidence>
<evidence type="ECO:0000259" key="16">
    <source>
        <dbReference type="SMART" id="SM00872"/>
    </source>
</evidence>
<evidence type="ECO:0000256" key="9">
    <source>
        <dbReference type="ARBA" id="ARBA00022989"/>
    </source>
</evidence>
<evidence type="ECO:0000256" key="2">
    <source>
        <dbReference type="ARBA" id="ARBA00004922"/>
    </source>
</evidence>
<feature type="domain" description="Glycoside hydrolase family 38 central" evidence="16">
    <location>
        <begin position="406"/>
        <end position="491"/>
    </location>
</feature>
<reference evidence="17 18" key="1">
    <citation type="journal article" date="2011" name="Science">
        <title>The Selaginella genome identifies genetic changes associated with the evolution of vascular plants.</title>
        <authorList>
            <person name="Banks J.A."/>
            <person name="Nishiyama T."/>
            <person name="Hasebe M."/>
            <person name="Bowman J.L."/>
            <person name="Gribskov M."/>
            <person name="dePamphilis C."/>
            <person name="Albert V.A."/>
            <person name="Aono N."/>
            <person name="Aoyama T."/>
            <person name="Ambrose B.A."/>
            <person name="Ashton N.W."/>
            <person name="Axtell M.J."/>
            <person name="Barker E."/>
            <person name="Barker M.S."/>
            <person name="Bennetzen J.L."/>
            <person name="Bonawitz N.D."/>
            <person name="Chapple C."/>
            <person name="Cheng C."/>
            <person name="Correa L.G."/>
            <person name="Dacre M."/>
            <person name="DeBarry J."/>
            <person name="Dreyer I."/>
            <person name="Elias M."/>
            <person name="Engstrom E.M."/>
            <person name="Estelle M."/>
            <person name="Feng L."/>
            <person name="Finet C."/>
            <person name="Floyd S.K."/>
            <person name="Frommer W.B."/>
            <person name="Fujita T."/>
            <person name="Gramzow L."/>
            <person name="Gutensohn M."/>
            <person name="Harholt J."/>
            <person name="Hattori M."/>
            <person name="Heyl A."/>
            <person name="Hirai T."/>
            <person name="Hiwatashi Y."/>
            <person name="Ishikawa M."/>
            <person name="Iwata M."/>
            <person name="Karol K.G."/>
            <person name="Koehler B."/>
            <person name="Kolukisaoglu U."/>
            <person name="Kubo M."/>
            <person name="Kurata T."/>
            <person name="Lalonde S."/>
            <person name="Li K."/>
            <person name="Li Y."/>
            <person name="Litt A."/>
            <person name="Lyons E."/>
            <person name="Manning G."/>
            <person name="Maruyama T."/>
            <person name="Michael T.P."/>
            <person name="Mikami K."/>
            <person name="Miyazaki S."/>
            <person name="Morinaga S."/>
            <person name="Murata T."/>
            <person name="Mueller-Roeber B."/>
            <person name="Nelson D.R."/>
            <person name="Obara M."/>
            <person name="Oguri Y."/>
            <person name="Olmstead R.G."/>
            <person name="Onodera N."/>
            <person name="Petersen B.L."/>
            <person name="Pils B."/>
            <person name="Prigge M."/>
            <person name="Rensing S.A."/>
            <person name="Riano-Pachon D.M."/>
            <person name="Roberts A.W."/>
            <person name="Sato Y."/>
            <person name="Scheller H.V."/>
            <person name="Schulz B."/>
            <person name="Schulz C."/>
            <person name="Shakirov E.V."/>
            <person name="Shibagaki N."/>
            <person name="Shinohara N."/>
            <person name="Shippen D.E."/>
            <person name="Soerensen I."/>
            <person name="Sotooka R."/>
            <person name="Sugimoto N."/>
            <person name="Sugita M."/>
            <person name="Sumikawa N."/>
            <person name="Tanurdzic M."/>
            <person name="Theissen G."/>
            <person name="Ulvskov P."/>
            <person name="Wakazuki S."/>
            <person name="Weng J.K."/>
            <person name="Willats W.W."/>
            <person name="Wipf D."/>
            <person name="Wolf P.G."/>
            <person name="Yang L."/>
            <person name="Zimmer A.D."/>
            <person name="Zhu Q."/>
            <person name="Mitros T."/>
            <person name="Hellsten U."/>
            <person name="Loque D."/>
            <person name="Otillar R."/>
            <person name="Salamov A."/>
            <person name="Schmutz J."/>
            <person name="Shapiro H."/>
            <person name="Lindquist E."/>
            <person name="Lucas S."/>
            <person name="Rokhsar D."/>
            <person name="Grigoriev I.V."/>
        </authorList>
    </citation>
    <scope>NUCLEOTIDE SEQUENCE [LARGE SCALE GENOMIC DNA]</scope>
</reference>
<proteinExistence type="inferred from homology"/>
<evidence type="ECO:0000313" key="17">
    <source>
        <dbReference type="EMBL" id="EFJ16477.1"/>
    </source>
</evidence>
<keyword evidence="13 15" id="KW-0326">Glycosidase</keyword>
<keyword evidence="12" id="KW-1015">Disulfide bond</keyword>
<dbReference type="FunFam" id="2.70.98.30:FF:000007">
    <property type="entry name" value="Alpha-mannosidase"/>
    <property type="match status" value="1"/>
</dbReference>
<dbReference type="GO" id="GO:0004572">
    <property type="term" value="F:mannosyl-oligosaccharide 1,3-1,6-alpha-mannosidase activity"/>
    <property type="evidence" value="ECO:0007669"/>
    <property type="project" value="UniProtKB-EC"/>
</dbReference>
<keyword evidence="10" id="KW-0333">Golgi apparatus</keyword>
<dbReference type="InterPro" id="IPR011682">
    <property type="entry name" value="Glyco_hydro_38_C"/>
</dbReference>
<keyword evidence="9" id="KW-1133">Transmembrane helix</keyword>
<dbReference type="OMA" id="CPWGQHP"/>
<evidence type="ECO:0000256" key="6">
    <source>
        <dbReference type="ARBA" id="ARBA00022801"/>
    </source>
</evidence>
<dbReference type="InterPro" id="IPR015341">
    <property type="entry name" value="Glyco_hydro_38_cen"/>
</dbReference>
<dbReference type="FunCoup" id="D8SH82">
    <property type="interactions" value="3358"/>
</dbReference>
<dbReference type="GO" id="GO:0030246">
    <property type="term" value="F:carbohydrate binding"/>
    <property type="evidence" value="ECO:0007669"/>
    <property type="project" value="InterPro"/>
</dbReference>
<dbReference type="InterPro" id="IPR013780">
    <property type="entry name" value="Glyco_hydro_b"/>
</dbReference>
<dbReference type="Gramene" id="EFJ16477">
    <property type="protein sequence ID" value="EFJ16477"/>
    <property type="gene ID" value="SELMODRAFT_116442"/>
</dbReference>
<dbReference type="Pfam" id="PF01074">
    <property type="entry name" value="Glyco_hydro_38N"/>
    <property type="match status" value="1"/>
</dbReference>
<dbReference type="Gene3D" id="2.70.98.30">
    <property type="entry name" value="Golgi alpha-mannosidase II, domain 4"/>
    <property type="match status" value="1"/>
</dbReference>
<dbReference type="PANTHER" id="PTHR11607:SF3">
    <property type="entry name" value="LYSOSOMAL ALPHA-MANNOSIDASE"/>
    <property type="match status" value="1"/>
</dbReference>
<dbReference type="GO" id="GO:0006013">
    <property type="term" value="P:mannose metabolic process"/>
    <property type="evidence" value="ECO:0007669"/>
    <property type="project" value="InterPro"/>
</dbReference>
<dbReference type="FunFam" id="2.60.40.1180:FF:000019">
    <property type="entry name" value="Alpha-mannosidase 2"/>
    <property type="match status" value="1"/>
</dbReference>
<evidence type="ECO:0000256" key="8">
    <source>
        <dbReference type="ARBA" id="ARBA00022968"/>
    </source>
</evidence>
<name>D8SH82_SELML</name>
<keyword evidence="6 15" id="KW-0378">Hydrolase</keyword>